<comment type="caution">
    <text evidence="9">The sequence shown here is derived from an EMBL/GenBank/DDBJ whole genome shotgun (WGS) entry which is preliminary data.</text>
</comment>
<dbReference type="Proteomes" id="UP000606172">
    <property type="component" value="Unassembled WGS sequence"/>
</dbReference>
<proteinExistence type="inferred from homology"/>
<feature type="transmembrane region" description="Helical" evidence="7">
    <location>
        <begin position="34"/>
        <end position="52"/>
    </location>
</feature>
<keyword evidence="2 7" id="KW-0813">Transport</keyword>
<comment type="subcellular location">
    <subcellularLocation>
        <location evidence="1 7">Cell membrane</location>
        <topology evidence="1 7">Multi-pass membrane protein</topology>
    </subcellularLocation>
</comment>
<keyword evidence="6 7" id="KW-0472">Membrane</keyword>
<dbReference type="PROSITE" id="PS50928">
    <property type="entry name" value="ABC_TM1"/>
    <property type="match status" value="1"/>
</dbReference>
<dbReference type="CDD" id="cd06261">
    <property type="entry name" value="TM_PBP2"/>
    <property type="match status" value="1"/>
</dbReference>
<evidence type="ECO:0000256" key="4">
    <source>
        <dbReference type="ARBA" id="ARBA00022692"/>
    </source>
</evidence>
<evidence type="ECO:0000259" key="8">
    <source>
        <dbReference type="PROSITE" id="PS50928"/>
    </source>
</evidence>
<dbReference type="SUPFAM" id="SSF161098">
    <property type="entry name" value="MetI-like"/>
    <property type="match status" value="1"/>
</dbReference>
<feature type="transmembrane region" description="Helical" evidence="7">
    <location>
        <begin position="96"/>
        <end position="119"/>
    </location>
</feature>
<feature type="transmembrane region" description="Helical" evidence="7">
    <location>
        <begin position="154"/>
        <end position="171"/>
    </location>
</feature>
<organism evidence="9 10">
    <name type="scientific">Sinosporangium siamense</name>
    <dbReference type="NCBI Taxonomy" id="1367973"/>
    <lineage>
        <taxon>Bacteria</taxon>
        <taxon>Bacillati</taxon>
        <taxon>Actinomycetota</taxon>
        <taxon>Actinomycetes</taxon>
        <taxon>Streptosporangiales</taxon>
        <taxon>Streptosporangiaceae</taxon>
        <taxon>Sinosporangium</taxon>
    </lineage>
</organism>
<evidence type="ECO:0000256" key="3">
    <source>
        <dbReference type="ARBA" id="ARBA00022475"/>
    </source>
</evidence>
<dbReference type="EMBL" id="BOOW01000054">
    <property type="protein sequence ID" value="GII97071.1"/>
    <property type="molecule type" value="Genomic_DNA"/>
</dbReference>
<name>A0A919RNK8_9ACTN</name>
<keyword evidence="5 7" id="KW-1133">Transmembrane helix</keyword>
<evidence type="ECO:0000313" key="10">
    <source>
        <dbReference type="Proteomes" id="UP000606172"/>
    </source>
</evidence>
<feature type="transmembrane region" description="Helical" evidence="7">
    <location>
        <begin position="126"/>
        <end position="148"/>
    </location>
</feature>
<dbReference type="PANTHER" id="PTHR30151">
    <property type="entry name" value="ALKANE SULFONATE ABC TRANSPORTER-RELATED, MEMBRANE SUBUNIT"/>
    <property type="match status" value="1"/>
</dbReference>
<dbReference type="PANTHER" id="PTHR30151:SF20">
    <property type="entry name" value="ABC TRANSPORTER PERMEASE PROTEIN HI_0355-RELATED"/>
    <property type="match status" value="1"/>
</dbReference>
<dbReference type="InterPro" id="IPR000515">
    <property type="entry name" value="MetI-like"/>
</dbReference>
<evidence type="ECO:0000256" key="1">
    <source>
        <dbReference type="ARBA" id="ARBA00004651"/>
    </source>
</evidence>
<accession>A0A919RNK8</accession>
<evidence type="ECO:0000256" key="2">
    <source>
        <dbReference type="ARBA" id="ARBA00022448"/>
    </source>
</evidence>
<keyword evidence="4 7" id="KW-0812">Transmembrane</keyword>
<sequence>MAETVASQAGVESRPPIDEVFLVDPSVRARRRQTVIVAVARIALAVAGLLAWELASDRLISSFWISSPSAIWSALLRFTADGQLVPAVWVTLLETAAGFAAGGAAGILVGLAFGISPIIARILDPYLVALNSIPRVALIPLFILWFGIGFETKVLFAATLVFFPVFLNTFAGARDVDRDLIDVIRVMGASRLDVIRRVFVPSALVWVFAGLRMSIPFALIGAVIAEMFTSNEGLGYLIAVTANQYDTAGSFASLLVTTVLGLVLTWGVSQAERRTLRWRSNNA</sequence>
<protein>
    <submittedName>
        <fullName evidence="9">ABC transporter permease</fullName>
    </submittedName>
</protein>
<keyword evidence="3" id="KW-1003">Cell membrane</keyword>
<feature type="transmembrane region" description="Helical" evidence="7">
    <location>
        <begin position="203"/>
        <end position="228"/>
    </location>
</feature>
<dbReference type="Gene3D" id="1.10.3720.10">
    <property type="entry name" value="MetI-like"/>
    <property type="match status" value="1"/>
</dbReference>
<dbReference type="GO" id="GO:0005886">
    <property type="term" value="C:plasma membrane"/>
    <property type="evidence" value="ECO:0007669"/>
    <property type="project" value="UniProtKB-SubCell"/>
</dbReference>
<evidence type="ECO:0000313" key="9">
    <source>
        <dbReference type="EMBL" id="GII97071.1"/>
    </source>
</evidence>
<feature type="transmembrane region" description="Helical" evidence="7">
    <location>
        <begin position="248"/>
        <end position="269"/>
    </location>
</feature>
<evidence type="ECO:0000256" key="5">
    <source>
        <dbReference type="ARBA" id="ARBA00022989"/>
    </source>
</evidence>
<dbReference type="GO" id="GO:0055085">
    <property type="term" value="P:transmembrane transport"/>
    <property type="evidence" value="ECO:0007669"/>
    <property type="project" value="InterPro"/>
</dbReference>
<reference evidence="9" key="1">
    <citation type="submission" date="2021-01" db="EMBL/GenBank/DDBJ databases">
        <title>Whole genome shotgun sequence of Sinosporangium siamense NBRC 109515.</title>
        <authorList>
            <person name="Komaki H."/>
            <person name="Tamura T."/>
        </authorList>
    </citation>
    <scope>NUCLEOTIDE SEQUENCE</scope>
    <source>
        <strain evidence="9">NBRC 109515</strain>
    </source>
</reference>
<dbReference type="Pfam" id="PF00528">
    <property type="entry name" value="BPD_transp_1"/>
    <property type="match status" value="1"/>
</dbReference>
<gene>
    <name evidence="9" type="primary">ssuC_10</name>
    <name evidence="9" type="ORF">Ssi02_73020</name>
</gene>
<dbReference type="RefSeq" id="WP_204032417.1">
    <property type="nucleotide sequence ID" value="NZ_BOOW01000054.1"/>
</dbReference>
<evidence type="ECO:0000256" key="6">
    <source>
        <dbReference type="ARBA" id="ARBA00023136"/>
    </source>
</evidence>
<comment type="similarity">
    <text evidence="7">Belongs to the binding-protein-dependent transport system permease family.</text>
</comment>
<keyword evidence="10" id="KW-1185">Reference proteome</keyword>
<feature type="domain" description="ABC transmembrane type-1" evidence="8">
    <location>
        <begin position="88"/>
        <end position="268"/>
    </location>
</feature>
<evidence type="ECO:0000256" key="7">
    <source>
        <dbReference type="RuleBase" id="RU363032"/>
    </source>
</evidence>
<dbReference type="InterPro" id="IPR035906">
    <property type="entry name" value="MetI-like_sf"/>
</dbReference>
<dbReference type="AlphaFoldDB" id="A0A919RNK8"/>